<protein>
    <submittedName>
        <fullName evidence="2">Uncharacterized protein</fullName>
    </submittedName>
</protein>
<organism evidence="2 3">
    <name type="scientific">Nereida ignava</name>
    <dbReference type="NCBI Taxonomy" id="282199"/>
    <lineage>
        <taxon>Bacteria</taxon>
        <taxon>Pseudomonadati</taxon>
        <taxon>Pseudomonadota</taxon>
        <taxon>Alphaproteobacteria</taxon>
        <taxon>Rhodobacterales</taxon>
        <taxon>Roseobacteraceae</taxon>
        <taxon>Nereida</taxon>
    </lineage>
</organism>
<dbReference type="AlphaFoldDB" id="A0A0U1NM71"/>
<dbReference type="EMBL" id="CVQV01000009">
    <property type="protein sequence ID" value="CRK75788.1"/>
    <property type="molecule type" value="Genomic_DNA"/>
</dbReference>
<dbReference type="Proteomes" id="UP000048949">
    <property type="component" value="Unassembled WGS sequence"/>
</dbReference>
<keyword evidence="1" id="KW-0472">Membrane</keyword>
<evidence type="ECO:0000313" key="3">
    <source>
        <dbReference type="Proteomes" id="UP000048949"/>
    </source>
</evidence>
<dbReference type="STRING" id="282199.GCA_001049735_01841"/>
<name>A0A0U1NM71_9RHOB</name>
<reference evidence="2 3" key="1">
    <citation type="submission" date="2015-04" db="EMBL/GenBank/DDBJ databases">
        <authorList>
            <person name="Syromyatnikov M.Y."/>
            <person name="Popov V.N."/>
        </authorList>
    </citation>
    <scope>NUCLEOTIDE SEQUENCE [LARGE SCALE GENOMIC DNA]</scope>
    <source>
        <strain evidence="2 3">CECT 5292</strain>
    </source>
</reference>
<evidence type="ECO:0000256" key="1">
    <source>
        <dbReference type="SAM" id="Phobius"/>
    </source>
</evidence>
<gene>
    <name evidence="2" type="ORF">NIG5292_01842</name>
</gene>
<feature type="transmembrane region" description="Helical" evidence="1">
    <location>
        <begin position="46"/>
        <end position="72"/>
    </location>
</feature>
<accession>A0A0U1NM71</accession>
<keyword evidence="3" id="KW-1185">Reference proteome</keyword>
<feature type="transmembrane region" description="Helical" evidence="1">
    <location>
        <begin position="12"/>
        <end position="34"/>
    </location>
</feature>
<proteinExistence type="predicted"/>
<feature type="transmembrane region" description="Helical" evidence="1">
    <location>
        <begin position="84"/>
        <end position="105"/>
    </location>
</feature>
<keyword evidence="1" id="KW-0812">Transmembrane</keyword>
<sequence>MDEVVRLGTQGTHAMSLGVLYWLGVAVLAAYVGWKSLADDVTQLRSVVRTLGVTLLWLAGWQTLLALAYLGLRTQGAVLYELQVVLLLSATAAIIWIPVGVIAYLGRALRERR</sequence>
<keyword evidence="1" id="KW-1133">Transmembrane helix</keyword>
<evidence type="ECO:0000313" key="2">
    <source>
        <dbReference type="EMBL" id="CRK75788.1"/>
    </source>
</evidence>